<proteinExistence type="predicted"/>
<gene>
    <name evidence="3" type="ORF">C8A04DRAFT_25377</name>
</gene>
<keyword evidence="2" id="KW-1133">Transmembrane helix</keyword>
<evidence type="ECO:0000256" key="2">
    <source>
        <dbReference type="SAM" id="Phobius"/>
    </source>
</evidence>
<protein>
    <submittedName>
        <fullName evidence="3">Uncharacterized protein</fullName>
    </submittedName>
</protein>
<dbReference type="Proteomes" id="UP001302676">
    <property type="component" value="Unassembled WGS sequence"/>
</dbReference>
<feature type="compositionally biased region" description="Basic and acidic residues" evidence="1">
    <location>
        <begin position="170"/>
        <end position="180"/>
    </location>
</feature>
<sequence>MGHSTYTKQTPARDDQRASRMVGFIPQRWQWAADAATSIALALPGSAILTGPLTAFLPAFQLGPFEEPEDLDGEEEAADPVDVTGTGMVWVPGQPRPEQLSRPDVHTAELVFGQGKGLVSLMGSFPAVPEPVTKGSGINWKSARQGLDLLLNSIREHIDQKQQQQQHQQQKTDRKNRNPVEDCDSYFERSTYLNGTQHILRGLPRDLDNNEAAVLHRAMPATLADRFEHVANASNGKKRPLQLRERGFVHTCVFLAICLLSMAGAWFLPRLAALGSQLVQAEQEHKYLPQLVMAVTGFLQTLGAAFRWLGGTWPGQLIAAVSAHAGRGVRSALFAFGERIVEENPESEVVARAAAVSGMAERDGEKPRKKNRFV</sequence>
<accession>A0AAN6V8H6</accession>
<reference evidence="3" key="2">
    <citation type="submission" date="2023-05" db="EMBL/GenBank/DDBJ databases">
        <authorList>
            <consortium name="Lawrence Berkeley National Laboratory"/>
            <person name="Steindorff A."/>
            <person name="Hensen N."/>
            <person name="Bonometti L."/>
            <person name="Westerberg I."/>
            <person name="Brannstrom I.O."/>
            <person name="Guillou S."/>
            <person name="Cros-Aarteil S."/>
            <person name="Calhoun S."/>
            <person name="Haridas S."/>
            <person name="Kuo A."/>
            <person name="Mondo S."/>
            <person name="Pangilinan J."/>
            <person name="Riley R."/>
            <person name="Labutti K."/>
            <person name="Andreopoulos B."/>
            <person name="Lipzen A."/>
            <person name="Chen C."/>
            <person name="Yanf M."/>
            <person name="Daum C."/>
            <person name="Ng V."/>
            <person name="Clum A."/>
            <person name="Ohm R."/>
            <person name="Martin F."/>
            <person name="Silar P."/>
            <person name="Natvig D."/>
            <person name="Lalanne C."/>
            <person name="Gautier V."/>
            <person name="Ament-Velasquez S.L."/>
            <person name="Kruys A."/>
            <person name="Hutchinson M.I."/>
            <person name="Powell A.J."/>
            <person name="Barry K."/>
            <person name="Miller A.N."/>
            <person name="Grigoriev I.V."/>
            <person name="Debuchy R."/>
            <person name="Gladieux P."/>
            <person name="Thoren M.H."/>
            <person name="Johannesson H."/>
        </authorList>
    </citation>
    <scope>NUCLEOTIDE SEQUENCE</scope>
    <source>
        <strain evidence="3">CBS 141.50</strain>
    </source>
</reference>
<reference evidence="3" key="1">
    <citation type="journal article" date="2023" name="Mol. Phylogenet. Evol.">
        <title>Genome-scale phylogeny and comparative genomics of the fungal order Sordariales.</title>
        <authorList>
            <person name="Hensen N."/>
            <person name="Bonometti L."/>
            <person name="Westerberg I."/>
            <person name="Brannstrom I.O."/>
            <person name="Guillou S."/>
            <person name="Cros-Aarteil S."/>
            <person name="Calhoun S."/>
            <person name="Haridas S."/>
            <person name="Kuo A."/>
            <person name="Mondo S."/>
            <person name="Pangilinan J."/>
            <person name="Riley R."/>
            <person name="LaButti K."/>
            <person name="Andreopoulos B."/>
            <person name="Lipzen A."/>
            <person name="Chen C."/>
            <person name="Yan M."/>
            <person name="Daum C."/>
            <person name="Ng V."/>
            <person name="Clum A."/>
            <person name="Steindorff A."/>
            <person name="Ohm R.A."/>
            <person name="Martin F."/>
            <person name="Silar P."/>
            <person name="Natvig D.O."/>
            <person name="Lalanne C."/>
            <person name="Gautier V."/>
            <person name="Ament-Velasquez S.L."/>
            <person name="Kruys A."/>
            <person name="Hutchinson M.I."/>
            <person name="Powell A.J."/>
            <person name="Barry K."/>
            <person name="Miller A.N."/>
            <person name="Grigoriev I.V."/>
            <person name="Debuchy R."/>
            <person name="Gladieux P."/>
            <person name="Hiltunen Thoren M."/>
            <person name="Johannesson H."/>
        </authorList>
    </citation>
    <scope>NUCLEOTIDE SEQUENCE</scope>
    <source>
        <strain evidence="3">CBS 141.50</strain>
    </source>
</reference>
<keyword evidence="2" id="KW-0812">Transmembrane</keyword>
<name>A0AAN6V8H6_9PEZI</name>
<feature type="transmembrane region" description="Helical" evidence="2">
    <location>
        <begin position="287"/>
        <end position="309"/>
    </location>
</feature>
<comment type="caution">
    <text evidence="3">The sequence shown here is derived from an EMBL/GenBank/DDBJ whole genome shotgun (WGS) entry which is preliminary data.</text>
</comment>
<dbReference type="RefSeq" id="XP_062640179.1">
    <property type="nucleotide sequence ID" value="XM_062779536.1"/>
</dbReference>
<evidence type="ECO:0000313" key="4">
    <source>
        <dbReference type="Proteomes" id="UP001302676"/>
    </source>
</evidence>
<dbReference type="AlphaFoldDB" id="A0AAN6V8H6"/>
<keyword evidence="4" id="KW-1185">Reference proteome</keyword>
<feature type="region of interest" description="Disordered" evidence="1">
    <location>
        <begin position="158"/>
        <end position="181"/>
    </location>
</feature>
<evidence type="ECO:0000256" key="1">
    <source>
        <dbReference type="SAM" id="MobiDB-lite"/>
    </source>
</evidence>
<dbReference type="GeneID" id="87816149"/>
<evidence type="ECO:0000313" key="3">
    <source>
        <dbReference type="EMBL" id="KAK4146808.1"/>
    </source>
</evidence>
<organism evidence="3 4">
    <name type="scientific">Dichotomopilus funicola</name>
    <dbReference type="NCBI Taxonomy" id="1934379"/>
    <lineage>
        <taxon>Eukaryota</taxon>
        <taxon>Fungi</taxon>
        <taxon>Dikarya</taxon>
        <taxon>Ascomycota</taxon>
        <taxon>Pezizomycotina</taxon>
        <taxon>Sordariomycetes</taxon>
        <taxon>Sordariomycetidae</taxon>
        <taxon>Sordariales</taxon>
        <taxon>Chaetomiaceae</taxon>
        <taxon>Dichotomopilus</taxon>
    </lineage>
</organism>
<keyword evidence="2" id="KW-0472">Membrane</keyword>
<feature type="transmembrane region" description="Helical" evidence="2">
    <location>
        <begin position="247"/>
        <end position="267"/>
    </location>
</feature>
<dbReference type="EMBL" id="MU853559">
    <property type="protein sequence ID" value="KAK4146808.1"/>
    <property type="molecule type" value="Genomic_DNA"/>
</dbReference>